<reference evidence="2 3" key="1">
    <citation type="journal article" date="2019" name="Nat. Med.">
        <title>A library of human gut bacterial isolates paired with longitudinal multiomics data enables mechanistic microbiome research.</title>
        <authorList>
            <person name="Poyet M."/>
            <person name="Groussin M."/>
            <person name="Gibbons S.M."/>
            <person name="Avila-Pacheco J."/>
            <person name="Jiang X."/>
            <person name="Kearney S.M."/>
            <person name="Perrotta A.R."/>
            <person name="Berdy B."/>
            <person name="Zhao S."/>
            <person name="Lieberman T.D."/>
            <person name="Swanson P.K."/>
            <person name="Smith M."/>
            <person name="Roesemann S."/>
            <person name="Alexander J.E."/>
            <person name="Rich S.A."/>
            <person name="Livny J."/>
            <person name="Vlamakis H."/>
            <person name="Clish C."/>
            <person name="Bullock K."/>
            <person name="Deik A."/>
            <person name="Scott J."/>
            <person name="Pierce K.A."/>
            <person name="Xavier R.J."/>
            <person name="Alm E.J."/>
        </authorList>
    </citation>
    <scope>NUCLEOTIDE SEQUENCE [LARGE SCALE GENOMIC DNA]</scope>
    <source>
        <strain evidence="2 3">BIOML-A10</strain>
    </source>
</reference>
<keyword evidence="1" id="KW-1133">Transmembrane helix</keyword>
<dbReference type="Proteomes" id="UP000422221">
    <property type="component" value="Unassembled WGS sequence"/>
</dbReference>
<comment type="caution">
    <text evidence="2">The sequence shown here is derived from an EMBL/GenBank/DDBJ whole genome shotgun (WGS) entry which is preliminary data.</text>
</comment>
<gene>
    <name evidence="2" type="ORF">F3F73_23505</name>
</gene>
<evidence type="ECO:0000256" key="1">
    <source>
        <dbReference type="SAM" id="Phobius"/>
    </source>
</evidence>
<proteinExistence type="predicted"/>
<keyword evidence="1" id="KW-0472">Membrane</keyword>
<name>A0A7J4XC21_9BACE</name>
<feature type="transmembrane region" description="Helical" evidence="1">
    <location>
        <begin position="64"/>
        <end position="83"/>
    </location>
</feature>
<dbReference type="RefSeq" id="WP_129649185.1">
    <property type="nucleotide sequence ID" value="NZ_CP081902.1"/>
</dbReference>
<organism evidence="2 3">
    <name type="scientific">Bacteroides salyersiae</name>
    <dbReference type="NCBI Taxonomy" id="291644"/>
    <lineage>
        <taxon>Bacteria</taxon>
        <taxon>Pseudomonadati</taxon>
        <taxon>Bacteroidota</taxon>
        <taxon>Bacteroidia</taxon>
        <taxon>Bacteroidales</taxon>
        <taxon>Bacteroidaceae</taxon>
        <taxon>Bacteroides</taxon>
    </lineage>
</organism>
<accession>A0A7J4XC21</accession>
<dbReference type="AlphaFoldDB" id="A0A7J4XC21"/>
<dbReference type="EMBL" id="VWMK01000050">
    <property type="protein sequence ID" value="KAA3756353.1"/>
    <property type="molecule type" value="Genomic_DNA"/>
</dbReference>
<keyword evidence="1" id="KW-0812">Transmembrane</keyword>
<protein>
    <submittedName>
        <fullName evidence="2">Uncharacterized protein</fullName>
    </submittedName>
</protein>
<evidence type="ECO:0000313" key="2">
    <source>
        <dbReference type="EMBL" id="KAA3756353.1"/>
    </source>
</evidence>
<evidence type="ECO:0000313" key="3">
    <source>
        <dbReference type="Proteomes" id="UP000422221"/>
    </source>
</evidence>
<sequence length="85" mass="9471">MEVLVILFGLLFALGIAIAAAALASRKNRNPVNWFFVSCFWGIIGLIVLACSEKLNKEEYESDTLVTVMWLILLIPFSLLIILSL</sequence>
<feature type="transmembrane region" description="Helical" evidence="1">
    <location>
        <begin position="34"/>
        <end position="52"/>
    </location>
</feature>